<name>A0A8H7DBA6_9AGAR</name>
<evidence type="ECO:0000313" key="2">
    <source>
        <dbReference type="EMBL" id="KAF7365788.1"/>
    </source>
</evidence>
<protein>
    <recommendedName>
        <fullName evidence="4">Secreted protein</fullName>
    </recommendedName>
</protein>
<keyword evidence="1" id="KW-0732">Signal</keyword>
<keyword evidence="3" id="KW-1185">Reference proteome</keyword>
<feature type="chain" id="PRO_5034121665" description="Secreted protein" evidence="1">
    <location>
        <begin position="18"/>
        <end position="115"/>
    </location>
</feature>
<dbReference type="AlphaFoldDB" id="A0A8H7DBA6"/>
<evidence type="ECO:0000256" key="1">
    <source>
        <dbReference type="SAM" id="SignalP"/>
    </source>
</evidence>
<proteinExistence type="predicted"/>
<dbReference type="Proteomes" id="UP000620124">
    <property type="component" value="Unassembled WGS sequence"/>
</dbReference>
<organism evidence="2 3">
    <name type="scientific">Mycena venus</name>
    <dbReference type="NCBI Taxonomy" id="2733690"/>
    <lineage>
        <taxon>Eukaryota</taxon>
        <taxon>Fungi</taxon>
        <taxon>Dikarya</taxon>
        <taxon>Basidiomycota</taxon>
        <taxon>Agaricomycotina</taxon>
        <taxon>Agaricomycetes</taxon>
        <taxon>Agaricomycetidae</taxon>
        <taxon>Agaricales</taxon>
        <taxon>Marasmiineae</taxon>
        <taxon>Mycenaceae</taxon>
        <taxon>Mycena</taxon>
    </lineage>
</organism>
<comment type="caution">
    <text evidence="2">The sequence shown here is derived from an EMBL/GenBank/DDBJ whole genome shotgun (WGS) entry which is preliminary data.</text>
</comment>
<accession>A0A8H7DBA6</accession>
<sequence>MPLTISLFVFSFALSAGNLPSDLANSVNFDFFLVFSRLHGLHLSSPTKFPNRDPEVASTVLRSARWIPRAMRAYNMMPNKIWGLAWERLCLNSLVPEARMDGLGSGCLDFASVAM</sequence>
<feature type="signal peptide" evidence="1">
    <location>
        <begin position="1"/>
        <end position="17"/>
    </location>
</feature>
<gene>
    <name evidence="2" type="ORF">MVEN_00452800</name>
</gene>
<reference evidence="2" key="1">
    <citation type="submission" date="2020-05" db="EMBL/GenBank/DDBJ databases">
        <title>Mycena genomes resolve the evolution of fungal bioluminescence.</title>
        <authorList>
            <person name="Tsai I.J."/>
        </authorList>
    </citation>
    <scope>NUCLEOTIDE SEQUENCE</scope>
    <source>
        <strain evidence="2">CCC161011</strain>
    </source>
</reference>
<evidence type="ECO:0000313" key="3">
    <source>
        <dbReference type="Proteomes" id="UP000620124"/>
    </source>
</evidence>
<evidence type="ECO:0008006" key="4">
    <source>
        <dbReference type="Google" id="ProtNLM"/>
    </source>
</evidence>
<dbReference type="EMBL" id="JACAZI010000003">
    <property type="protein sequence ID" value="KAF7365788.1"/>
    <property type="molecule type" value="Genomic_DNA"/>
</dbReference>